<reference evidence="5" key="1">
    <citation type="submission" date="2018-05" db="EMBL/GenBank/DDBJ databases">
        <authorList>
            <person name="Lanie J.A."/>
            <person name="Ng W.-L."/>
            <person name="Kazmierczak K.M."/>
            <person name="Andrzejewski T.M."/>
            <person name="Davidsen T.M."/>
            <person name="Wayne K.J."/>
            <person name="Tettelin H."/>
            <person name="Glass J.I."/>
            <person name="Rusch D."/>
            <person name="Podicherti R."/>
            <person name="Tsui H.-C.T."/>
            <person name="Winkler M.E."/>
        </authorList>
    </citation>
    <scope>NUCLEOTIDE SEQUENCE</scope>
</reference>
<dbReference type="PANTHER" id="PTHR43222:SF2">
    <property type="entry name" value="NUDIX HYDROLASE 23, CHLOROPLASTIC"/>
    <property type="match status" value="1"/>
</dbReference>
<name>A0A382BPM9_9ZZZZ</name>
<evidence type="ECO:0000313" key="5">
    <source>
        <dbReference type="EMBL" id="SVB15491.1"/>
    </source>
</evidence>
<dbReference type="InterPro" id="IPR020084">
    <property type="entry name" value="NUDIX_hydrolase_CS"/>
</dbReference>
<evidence type="ECO:0000256" key="2">
    <source>
        <dbReference type="ARBA" id="ARBA00022801"/>
    </source>
</evidence>
<dbReference type="AlphaFoldDB" id="A0A382BPM9"/>
<sequence length="173" mass="19330">MLPNKDRFCSYCASPLEMKDIEGSLRQWCPNCKRILYYDPKVVATVVVEQDEKILFVRRALQPGLGLWALPGGYVDRGEIVEQGAAREVMEETGLFVQIKELIGLFSEEGHPVILAAYSCCLESGEPTPGPEVSELGFYALNDLPVLAFPRDTRVLEAWQAKMHSLKAKSPQD</sequence>
<gene>
    <name evidence="5" type="ORF">METZ01_LOCUS168345</name>
</gene>
<dbReference type="PROSITE" id="PS51462">
    <property type="entry name" value="NUDIX"/>
    <property type="match status" value="1"/>
</dbReference>
<evidence type="ECO:0000259" key="4">
    <source>
        <dbReference type="PROSITE" id="PS51462"/>
    </source>
</evidence>
<organism evidence="5">
    <name type="scientific">marine metagenome</name>
    <dbReference type="NCBI Taxonomy" id="408172"/>
    <lineage>
        <taxon>unclassified sequences</taxon>
        <taxon>metagenomes</taxon>
        <taxon>ecological metagenomes</taxon>
    </lineage>
</organism>
<dbReference type="Gene3D" id="3.90.79.10">
    <property type="entry name" value="Nucleoside Triphosphate Pyrophosphohydrolase"/>
    <property type="match status" value="1"/>
</dbReference>
<keyword evidence="3" id="KW-0460">Magnesium</keyword>
<evidence type="ECO:0000256" key="1">
    <source>
        <dbReference type="ARBA" id="ARBA00001946"/>
    </source>
</evidence>
<keyword evidence="2" id="KW-0378">Hydrolase</keyword>
<dbReference type="InterPro" id="IPR020476">
    <property type="entry name" value="Nudix_hydrolase"/>
</dbReference>
<dbReference type="PROSITE" id="PS00893">
    <property type="entry name" value="NUDIX_BOX"/>
    <property type="match status" value="1"/>
</dbReference>
<protein>
    <recommendedName>
        <fullName evidence="4">Nudix hydrolase domain-containing protein</fullName>
    </recommendedName>
</protein>
<evidence type="ECO:0000256" key="3">
    <source>
        <dbReference type="ARBA" id="ARBA00022842"/>
    </source>
</evidence>
<dbReference type="Pfam" id="PF00293">
    <property type="entry name" value="NUDIX"/>
    <property type="match status" value="1"/>
</dbReference>
<dbReference type="InterPro" id="IPR015797">
    <property type="entry name" value="NUDIX_hydrolase-like_dom_sf"/>
</dbReference>
<dbReference type="PANTHER" id="PTHR43222">
    <property type="entry name" value="NUDIX HYDROLASE 23"/>
    <property type="match status" value="1"/>
</dbReference>
<comment type="cofactor">
    <cofactor evidence="1">
        <name>Mg(2+)</name>
        <dbReference type="ChEBI" id="CHEBI:18420"/>
    </cofactor>
</comment>
<dbReference type="InterPro" id="IPR000086">
    <property type="entry name" value="NUDIX_hydrolase_dom"/>
</dbReference>
<proteinExistence type="predicted"/>
<dbReference type="EMBL" id="UINC01030689">
    <property type="protein sequence ID" value="SVB15491.1"/>
    <property type="molecule type" value="Genomic_DNA"/>
</dbReference>
<dbReference type="SUPFAM" id="SSF55811">
    <property type="entry name" value="Nudix"/>
    <property type="match status" value="1"/>
</dbReference>
<dbReference type="GO" id="GO:0016787">
    <property type="term" value="F:hydrolase activity"/>
    <property type="evidence" value="ECO:0007669"/>
    <property type="project" value="UniProtKB-KW"/>
</dbReference>
<feature type="domain" description="Nudix hydrolase" evidence="4">
    <location>
        <begin position="37"/>
        <end position="163"/>
    </location>
</feature>
<accession>A0A382BPM9</accession>
<dbReference type="PRINTS" id="PR00502">
    <property type="entry name" value="NUDIXFAMILY"/>
</dbReference>